<feature type="compositionally biased region" description="Polar residues" evidence="9">
    <location>
        <begin position="199"/>
        <end position="217"/>
    </location>
</feature>
<evidence type="ECO:0000313" key="12">
    <source>
        <dbReference type="EMBL" id="ODV87611.1"/>
    </source>
</evidence>
<reference evidence="13" key="1">
    <citation type="submission" date="2016-04" db="EMBL/GenBank/DDBJ databases">
        <title>Comparative genomics of biotechnologically important yeasts.</title>
        <authorList>
            <consortium name="DOE Joint Genome Institute"/>
            <person name="Riley R."/>
            <person name="Haridas S."/>
            <person name="Wolfe K.H."/>
            <person name="Lopes M.R."/>
            <person name="Hittinger C.T."/>
            <person name="Goker M."/>
            <person name="Salamov A."/>
            <person name="Wisecaver J."/>
            <person name="Long T.M."/>
            <person name="Aerts A.L."/>
            <person name="Barry K."/>
            <person name="Choi C."/>
            <person name="Clum A."/>
            <person name="Coughlan A.Y."/>
            <person name="Deshpande S."/>
            <person name="Douglass A.P."/>
            <person name="Hanson S.J."/>
            <person name="Klenk H.-P."/>
            <person name="Labutti K."/>
            <person name="Lapidus A."/>
            <person name="Lindquist E."/>
            <person name="Lipzen A."/>
            <person name="Meier-Kolthoff J.P."/>
            <person name="Ohm R.A."/>
            <person name="Otillar R.P."/>
            <person name="Pangilinan J."/>
            <person name="Peng Y."/>
            <person name="Rokas A."/>
            <person name="Rosa C.A."/>
            <person name="Scheuner C."/>
            <person name="Sibirny A.A."/>
            <person name="Slot J.C."/>
            <person name="Stielow J.B."/>
            <person name="Sun H."/>
            <person name="Kurtzman C.P."/>
            <person name="Blackwell M."/>
            <person name="Grigoriev I.V."/>
            <person name="Jeffries T.W."/>
        </authorList>
    </citation>
    <scope>NUCLEOTIDE SEQUENCE [LARGE SCALE GENOMIC DNA]</scope>
    <source>
        <strain evidence="13">NRRL YB-2248</strain>
    </source>
</reference>
<evidence type="ECO:0000256" key="5">
    <source>
        <dbReference type="ARBA" id="ARBA00022490"/>
    </source>
</evidence>
<dbReference type="GO" id="GO:0010008">
    <property type="term" value="C:endosome membrane"/>
    <property type="evidence" value="ECO:0007669"/>
    <property type="project" value="UniProtKB-SubCell"/>
</dbReference>
<dbReference type="STRING" id="983967.A0A1E4T7C1"/>
<feature type="domain" description="Vta1/callose synthase N-terminal" evidence="10">
    <location>
        <begin position="17"/>
        <end position="169"/>
    </location>
</feature>
<sequence>MSDSTPPPLPEALTKVIGSYIKRSNELDKFQPVIAYFCKLYAVEVILKEKLHLQSKEIETYAFHLLDQIEVIKAEFKESNPKISELINDRASSFKLVKAFSDSIFQKAFQEISNHTSSRKTVESFKASLDFYNLLNLWEDLYSENIGDIEKQIKYAKFHSMRILKAYKNGEDPNDYISPEEQKDDSAEIDSAFPPAPSGLQTPVASTSETDPATLQLPTAPDDIEDELNMPPAPVLIRGERNELGLPETPHLPPKLPPQPETPKSQQPKPVAKNVQTPKTHGVPNTTRASIHEPESHKISKAEIQKILRDDEIIAMAQKKAKFAISALNYEDVDTAIKELQAALNLLKGDQ</sequence>
<keyword evidence="13" id="KW-1185">Reference proteome</keyword>
<evidence type="ECO:0000256" key="6">
    <source>
        <dbReference type="ARBA" id="ARBA00022753"/>
    </source>
</evidence>
<feature type="compositionally biased region" description="Pro residues" evidence="9">
    <location>
        <begin position="250"/>
        <end position="261"/>
    </location>
</feature>
<evidence type="ECO:0000256" key="7">
    <source>
        <dbReference type="ARBA" id="ARBA00022927"/>
    </source>
</evidence>
<evidence type="ECO:0000256" key="4">
    <source>
        <dbReference type="ARBA" id="ARBA00022448"/>
    </source>
</evidence>
<keyword evidence="6" id="KW-0967">Endosome</keyword>
<dbReference type="PANTHER" id="PTHR46009">
    <property type="entry name" value="VACUOLAR PROTEIN SORTING-ASSOCIATED PROTEIN VTA1 HOMOLOG"/>
    <property type="match status" value="1"/>
</dbReference>
<evidence type="ECO:0000256" key="9">
    <source>
        <dbReference type="SAM" id="MobiDB-lite"/>
    </source>
</evidence>
<evidence type="ECO:0000256" key="8">
    <source>
        <dbReference type="ARBA" id="ARBA00023136"/>
    </source>
</evidence>
<gene>
    <name evidence="12" type="ORF">CANARDRAFT_194392</name>
</gene>
<feature type="compositionally biased region" description="Polar residues" evidence="9">
    <location>
        <begin position="274"/>
        <end position="289"/>
    </location>
</feature>
<protein>
    <recommendedName>
        <fullName evidence="14">Vta1 C-terminal domain-containing protein</fullName>
    </recommendedName>
</protein>
<dbReference type="GO" id="GO:0005771">
    <property type="term" value="C:multivesicular body"/>
    <property type="evidence" value="ECO:0007669"/>
    <property type="project" value="TreeGrafter"/>
</dbReference>
<evidence type="ECO:0000259" key="11">
    <source>
        <dbReference type="Pfam" id="PF18097"/>
    </source>
</evidence>
<dbReference type="InterPro" id="IPR039431">
    <property type="entry name" value="Vta1/CALS_N"/>
</dbReference>
<dbReference type="InterPro" id="IPR023175">
    <property type="entry name" value="Vta1/CALS_N_sf"/>
</dbReference>
<dbReference type="GO" id="GO:0032511">
    <property type="term" value="P:late endosome to vacuole transport via multivesicular body sorting pathway"/>
    <property type="evidence" value="ECO:0007669"/>
    <property type="project" value="InterPro"/>
</dbReference>
<evidence type="ECO:0008006" key="14">
    <source>
        <dbReference type="Google" id="ProtNLM"/>
    </source>
</evidence>
<evidence type="ECO:0000256" key="1">
    <source>
        <dbReference type="ARBA" id="ARBA00004481"/>
    </source>
</evidence>
<feature type="domain" description="Vta1 C-terminal" evidence="11">
    <location>
        <begin position="312"/>
        <end position="347"/>
    </location>
</feature>
<name>A0A1E4T7C1_9ASCO</name>
<dbReference type="InterPro" id="IPR041212">
    <property type="entry name" value="Vta1_C"/>
</dbReference>
<organism evidence="12 13">
    <name type="scientific">[Candida] arabinofermentans NRRL YB-2248</name>
    <dbReference type="NCBI Taxonomy" id="983967"/>
    <lineage>
        <taxon>Eukaryota</taxon>
        <taxon>Fungi</taxon>
        <taxon>Dikarya</taxon>
        <taxon>Ascomycota</taxon>
        <taxon>Saccharomycotina</taxon>
        <taxon>Pichiomycetes</taxon>
        <taxon>Pichiales</taxon>
        <taxon>Pichiaceae</taxon>
        <taxon>Ogataea</taxon>
        <taxon>Ogataea/Candida clade</taxon>
    </lineage>
</organism>
<keyword evidence="5" id="KW-0963">Cytoplasm</keyword>
<dbReference type="EMBL" id="KV453848">
    <property type="protein sequence ID" value="ODV87611.1"/>
    <property type="molecule type" value="Genomic_DNA"/>
</dbReference>
<evidence type="ECO:0000313" key="13">
    <source>
        <dbReference type="Proteomes" id="UP000094801"/>
    </source>
</evidence>
<evidence type="ECO:0000259" key="10">
    <source>
        <dbReference type="Pfam" id="PF04652"/>
    </source>
</evidence>
<comment type="similarity">
    <text evidence="3">Belongs to the VTA1 family.</text>
</comment>
<evidence type="ECO:0000256" key="2">
    <source>
        <dbReference type="ARBA" id="ARBA00004496"/>
    </source>
</evidence>
<comment type="subcellular location">
    <subcellularLocation>
        <location evidence="2">Cytoplasm</location>
    </subcellularLocation>
    <subcellularLocation>
        <location evidence="1">Endosome membrane</location>
        <topology evidence="1">Peripheral membrane protein</topology>
    </subcellularLocation>
</comment>
<feature type="region of interest" description="Disordered" evidence="9">
    <location>
        <begin position="244"/>
        <end position="298"/>
    </location>
</feature>
<dbReference type="Gene3D" id="1.20.5.420">
    <property type="entry name" value="Immunoglobulin FC, subunit C"/>
    <property type="match status" value="1"/>
</dbReference>
<keyword evidence="8" id="KW-0472">Membrane</keyword>
<dbReference type="AlphaFoldDB" id="A0A1E4T7C1"/>
<dbReference type="Pfam" id="PF18097">
    <property type="entry name" value="Vta1_C"/>
    <property type="match status" value="1"/>
</dbReference>
<dbReference type="Proteomes" id="UP000094801">
    <property type="component" value="Unassembled WGS sequence"/>
</dbReference>
<keyword evidence="4" id="KW-0813">Transport</keyword>
<proteinExistence type="inferred from homology"/>
<dbReference type="OrthoDB" id="391137at2759"/>
<feature type="region of interest" description="Disordered" evidence="9">
    <location>
        <begin position="169"/>
        <end position="230"/>
    </location>
</feature>
<accession>A0A1E4T7C1</accession>
<dbReference type="GO" id="GO:0015031">
    <property type="term" value="P:protein transport"/>
    <property type="evidence" value="ECO:0007669"/>
    <property type="project" value="UniProtKB-KW"/>
</dbReference>
<evidence type="ECO:0000256" key="3">
    <source>
        <dbReference type="ARBA" id="ARBA00007895"/>
    </source>
</evidence>
<dbReference type="InterPro" id="IPR044538">
    <property type="entry name" value="Vta1-like"/>
</dbReference>
<dbReference type="PANTHER" id="PTHR46009:SF1">
    <property type="entry name" value="VACUOLAR PROTEIN SORTING-ASSOCIATED PROTEIN VTA1 HOMOLOG"/>
    <property type="match status" value="1"/>
</dbReference>
<keyword evidence="7" id="KW-0653">Protein transport</keyword>
<dbReference type="Gene3D" id="1.25.40.270">
    <property type="entry name" value="Vacuolar protein sorting-associated protein vta1"/>
    <property type="match status" value="1"/>
</dbReference>
<dbReference type="Pfam" id="PF04652">
    <property type="entry name" value="Vta1"/>
    <property type="match status" value="1"/>
</dbReference>